<dbReference type="EC" id="3.2.1.1" evidence="5"/>
<dbReference type="Proteomes" id="UP000886780">
    <property type="component" value="Unassembled WGS sequence"/>
</dbReference>
<dbReference type="GO" id="GO:0005975">
    <property type="term" value="P:carbohydrate metabolic process"/>
    <property type="evidence" value="ECO:0007669"/>
    <property type="project" value="InterPro"/>
</dbReference>
<dbReference type="InterPro" id="IPR006046">
    <property type="entry name" value="Alpha_amylase"/>
</dbReference>
<dbReference type="SUPFAM" id="SSF51445">
    <property type="entry name" value="(Trans)glycosidases"/>
    <property type="match status" value="1"/>
</dbReference>
<keyword evidence="2 5" id="KW-0378">Hydrolase</keyword>
<accession>A0A9D2AWD0</accession>
<feature type="domain" description="Glycosyl hydrolase family 13 catalytic" evidence="6">
    <location>
        <begin position="23"/>
        <end position="328"/>
    </location>
</feature>
<gene>
    <name evidence="7" type="ORF">IAA28_01940</name>
</gene>
<dbReference type="SMART" id="SM00642">
    <property type="entry name" value="Aamy"/>
    <property type="match status" value="1"/>
</dbReference>
<proteinExistence type="inferred from homology"/>
<dbReference type="PRINTS" id="PR00110">
    <property type="entry name" value="ALPHAAMYLASE"/>
</dbReference>
<evidence type="ECO:0000256" key="5">
    <source>
        <dbReference type="RuleBase" id="RU361134"/>
    </source>
</evidence>
<dbReference type="GO" id="GO:0043169">
    <property type="term" value="F:cation binding"/>
    <property type="evidence" value="ECO:0007669"/>
    <property type="project" value="InterPro"/>
</dbReference>
<evidence type="ECO:0000256" key="2">
    <source>
        <dbReference type="ARBA" id="ARBA00022801"/>
    </source>
</evidence>
<dbReference type="InterPro" id="IPR006047">
    <property type="entry name" value="GH13_cat_dom"/>
</dbReference>
<dbReference type="AlphaFoldDB" id="A0A9D2AWD0"/>
<dbReference type="Pfam" id="PF00128">
    <property type="entry name" value="Alpha-amylase"/>
    <property type="match status" value="1"/>
</dbReference>
<evidence type="ECO:0000313" key="7">
    <source>
        <dbReference type="EMBL" id="HIX51549.1"/>
    </source>
</evidence>
<keyword evidence="3 5" id="KW-0326">Glycosidase</keyword>
<dbReference type="CDD" id="cd11353">
    <property type="entry name" value="AmyAc_euk_bac_CMD_like"/>
    <property type="match status" value="1"/>
</dbReference>
<dbReference type="PANTHER" id="PTHR10357">
    <property type="entry name" value="ALPHA-AMYLASE FAMILY MEMBER"/>
    <property type="match status" value="1"/>
</dbReference>
<sequence>MRPWYESAVFYHLYPLGATGAPFENRGPAESRFDQLDAWIPYLEDLGFSALYIGPLFESSTHGYDTRDLRLVDRRLGTNGEFRDFVDACHRAGIRVVIDAVFNHTGREFFAFRDIQERGWDSPYRDWYRGVSFQGQSPMGDPFCYDAWQGQFNLPCLNLKNPEVKNYLLDTVRFWADTFDIDGLRLDCANVLDFDFMRELRAAAPSVKEDFWLMGEVIHGEYDRWVRDDMLHSVTNYALHKAFWSAHNDRNYFEIAHTIRRLPESGIRLYTFADNHDEDRLTSKLTNPAHLAPLYTLLFSLPGIPSIYYGSEWGIQGKRTPYSDHVLRP</sequence>
<dbReference type="InterPro" id="IPR045857">
    <property type="entry name" value="O16G_dom_2"/>
</dbReference>
<comment type="similarity">
    <text evidence="1 4">Belongs to the glycosyl hydrolase 13 family.</text>
</comment>
<dbReference type="PANTHER" id="PTHR10357:SF210">
    <property type="entry name" value="MALTODEXTRIN GLUCOSIDASE"/>
    <property type="match status" value="1"/>
</dbReference>
<dbReference type="GO" id="GO:0004556">
    <property type="term" value="F:alpha-amylase activity"/>
    <property type="evidence" value="ECO:0007669"/>
    <property type="project" value="UniProtKB-UniRule"/>
</dbReference>
<organism evidence="7 8">
    <name type="scientific">Candidatus Lachnoclostridium stercoripullorum</name>
    <dbReference type="NCBI Taxonomy" id="2838635"/>
    <lineage>
        <taxon>Bacteria</taxon>
        <taxon>Bacillati</taxon>
        <taxon>Bacillota</taxon>
        <taxon>Clostridia</taxon>
        <taxon>Lachnospirales</taxon>
        <taxon>Lachnospiraceae</taxon>
    </lineage>
</organism>
<feature type="non-terminal residue" evidence="7">
    <location>
        <position position="329"/>
    </location>
</feature>
<evidence type="ECO:0000313" key="8">
    <source>
        <dbReference type="Proteomes" id="UP000886780"/>
    </source>
</evidence>
<evidence type="ECO:0000256" key="4">
    <source>
        <dbReference type="RuleBase" id="RU003615"/>
    </source>
</evidence>
<name>A0A9D2AWD0_9FIRM</name>
<dbReference type="Gene3D" id="3.20.20.80">
    <property type="entry name" value="Glycosidases"/>
    <property type="match status" value="1"/>
</dbReference>
<evidence type="ECO:0000259" key="6">
    <source>
        <dbReference type="SMART" id="SM00642"/>
    </source>
</evidence>
<dbReference type="EMBL" id="DXEU01000034">
    <property type="protein sequence ID" value="HIX51549.1"/>
    <property type="molecule type" value="Genomic_DNA"/>
</dbReference>
<evidence type="ECO:0000256" key="1">
    <source>
        <dbReference type="ARBA" id="ARBA00008061"/>
    </source>
</evidence>
<reference evidence="7" key="1">
    <citation type="journal article" date="2021" name="PeerJ">
        <title>Extensive microbial diversity within the chicken gut microbiome revealed by metagenomics and culture.</title>
        <authorList>
            <person name="Gilroy R."/>
            <person name="Ravi A."/>
            <person name="Getino M."/>
            <person name="Pursley I."/>
            <person name="Horton D.L."/>
            <person name="Alikhan N.F."/>
            <person name="Baker D."/>
            <person name="Gharbi K."/>
            <person name="Hall N."/>
            <person name="Watson M."/>
            <person name="Adriaenssens E.M."/>
            <person name="Foster-Nyarko E."/>
            <person name="Jarju S."/>
            <person name="Secka A."/>
            <person name="Antonio M."/>
            <person name="Oren A."/>
            <person name="Chaudhuri R.R."/>
            <person name="La Ragione R."/>
            <person name="Hildebrand F."/>
            <person name="Pallen M.J."/>
        </authorList>
    </citation>
    <scope>NUCLEOTIDE SEQUENCE</scope>
    <source>
        <strain evidence="7">ChiGjej4B4-12881</strain>
    </source>
</reference>
<keyword evidence="5" id="KW-0119">Carbohydrate metabolism</keyword>
<dbReference type="Gene3D" id="3.90.400.10">
    <property type="entry name" value="Oligo-1,6-glucosidase, Domain 2"/>
    <property type="match status" value="1"/>
</dbReference>
<reference evidence="7" key="2">
    <citation type="submission" date="2021-04" db="EMBL/GenBank/DDBJ databases">
        <authorList>
            <person name="Gilroy R."/>
        </authorList>
    </citation>
    <scope>NUCLEOTIDE SEQUENCE</scope>
    <source>
        <strain evidence="7">ChiGjej4B4-12881</strain>
    </source>
</reference>
<comment type="caution">
    <text evidence="7">The sequence shown here is derived from an EMBL/GenBank/DDBJ whole genome shotgun (WGS) entry which is preliminary data.</text>
</comment>
<evidence type="ECO:0000256" key="3">
    <source>
        <dbReference type="ARBA" id="ARBA00023295"/>
    </source>
</evidence>
<protein>
    <recommendedName>
        <fullName evidence="5">Alpha-amylase</fullName>
        <ecNumber evidence="5">3.2.1.1</ecNumber>
    </recommendedName>
</protein>
<dbReference type="InterPro" id="IPR017853">
    <property type="entry name" value="GH"/>
</dbReference>
<comment type="catalytic activity">
    <reaction evidence="5">
        <text>Endohydrolysis of (1-&gt;4)-alpha-D-glucosidic linkages in polysaccharides containing three or more (1-&gt;4)-alpha-linked D-glucose units.</text>
        <dbReference type="EC" id="3.2.1.1"/>
    </reaction>
</comment>